<evidence type="ECO:0000256" key="1">
    <source>
        <dbReference type="ARBA" id="ARBA00022741"/>
    </source>
</evidence>
<sequence length="42" mass="4418">MSKIISIHSYRGGTGKTNITVCLAALVSSQGKRVGIIDTDIL</sequence>
<dbReference type="OrthoDB" id="9816297at2"/>
<accession>A0A563W4D7</accession>
<dbReference type="AlphaFoldDB" id="A0A563W4D7"/>
<evidence type="ECO:0000313" key="4">
    <source>
        <dbReference type="Proteomes" id="UP000320055"/>
    </source>
</evidence>
<evidence type="ECO:0000256" key="2">
    <source>
        <dbReference type="ARBA" id="ARBA00022840"/>
    </source>
</evidence>
<dbReference type="GO" id="GO:0005524">
    <property type="term" value="F:ATP binding"/>
    <property type="evidence" value="ECO:0007669"/>
    <property type="project" value="UniProtKB-KW"/>
</dbReference>
<organism evidence="3 4">
    <name type="scientific">Hyella patelloides LEGE 07179</name>
    <dbReference type="NCBI Taxonomy" id="945734"/>
    <lineage>
        <taxon>Bacteria</taxon>
        <taxon>Bacillati</taxon>
        <taxon>Cyanobacteriota</taxon>
        <taxon>Cyanophyceae</taxon>
        <taxon>Pleurocapsales</taxon>
        <taxon>Hyellaceae</taxon>
        <taxon>Hyella</taxon>
    </lineage>
</organism>
<evidence type="ECO:0000313" key="3">
    <source>
        <dbReference type="EMBL" id="VEP18548.1"/>
    </source>
</evidence>
<keyword evidence="2" id="KW-0067">ATP-binding</keyword>
<keyword evidence="1" id="KW-0547">Nucleotide-binding</keyword>
<keyword evidence="4" id="KW-1185">Reference proteome</keyword>
<proteinExistence type="predicted"/>
<dbReference type="Proteomes" id="UP000320055">
    <property type="component" value="Unassembled WGS sequence"/>
</dbReference>
<dbReference type="InterPro" id="IPR027417">
    <property type="entry name" value="P-loop_NTPase"/>
</dbReference>
<gene>
    <name evidence="3" type="ORF">H1P_810010</name>
</gene>
<dbReference type="EMBL" id="CAACVJ010000689">
    <property type="protein sequence ID" value="VEP18548.1"/>
    <property type="molecule type" value="Genomic_DNA"/>
</dbReference>
<name>A0A563W4D7_9CYAN</name>
<reference evidence="3 4" key="1">
    <citation type="submission" date="2019-01" db="EMBL/GenBank/DDBJ databases">
        <authorList>
            <person name="Brito A."/>
        </authorList>
    </citation>
    <scope>NUCLEOTIDE SEQUENCE [LARGE SCALE GENOMIC DNA]</scope>
    <source>
        <strain evidence="3">1</strain>
    </source>
</reference>
<dbReference type="InterPro" id="IPR033756">
    <property type="entry name" value="YlxH/NBP35"/>
</dbReference>
<dbReference type="SUPFAM" id="SSF52540">
    <property type="entry name" value="P-loop containing nucleoside triphosphate hydrolases"/>
    <property type="match status" value="1"/>
</dbReference>
<evidence type="ECO:0008006" key="5">
    <source>
        <dbReference type="Google" id="ProtNLM"/>
    </source>
</evidence>
<dbReference type="Pfam" id="PF10609">
    <property type="entry name" value="ParA"/>
    <property type="match status" value="1"/>
</dbReference>
<dbReference type="Gene3D" id="3.40.50.300">
    <property type="entry name" value="P-loop containing nucleotide triphosphate hydrolases"/>
    <property type="match status" value="1"/>
</dbReference>
<protein>
    <recommendedName>
        <fullName evidence="5">AAA domain-containing protein</fullName>
    </recommendedName>
</protein>